<keyword evidence="1 4" id="KW-0378">Hydrolase</keyword>
<sequence length="424" mass="46080">MNMSAITLEKLIKWRREFHQYPEIGWSEFLTTAKIVKELRGLGLEVKVGPEVINQEFAFGRRRQVVEKGLAVAREHKVDEALLDEMKELTGCVAIFDSGKAGPTVALRFDIDCVGVNEATETQHRPHAENFASCHAGEMHACGHDGHISIGLGVAHWLVENKDKVVGKVKILFQPAEEGVRGARAMAESGIADDADYFLGAHLGFIANSGEIVINPTHFLCTTKYDFRFKGAPSHAGAEPELGRNALAGACHAATQMLGISRHGKGMSRINIGVLKAGEGRNVTPANAEMQIEVRGENEEINSFMAANAVRMAEGAAHSFQLEMESEIMGEAVDLTNDQELIDVMTKVVGKHSELTAVATRPFGGSEDATVLAKRVQRCGGKSLYFVVGADRTAGHHQAGFDFDEKQLMTAVNLYTGCLEELLK</sequence>
<dbReference type="GO" id="GO:0046657">
    <property type="term" value="P:folic acid catabolic process"/>
    <property type="evidence" value="ECO:0007669"/>
    <property type="project" value="TreeGrafter"/>
</dbReference>
<dbReference type="PANTHER" id="PTHR30575:SF3">
    <property type="entry name" value="PEPTIDASE M20 DIMERISATION DOMAIN-CONTAINING PROTEIN"/>
    <property type="match status" value="1"/>
</dbReference>
<evidence type="ECO:0000313" key="4">
    <source>
        <dbReference type="EMBL" id="MBG2914673.1"/>
    </source>
</evidence>
<dbReference type="AlphaFoldDB" id="A0A8I1BNF0"/>
<feature type="binding site" evidence="2">
    <location>
        <position position="397"/>
    </location>
    <ligand>
        <name>Mn(2+)</name>
        <dbReference type="ChEBI" id="CHEBI:29035"/>
        <label>1</label>
    </ligand>
</feature>
<dbReference type="PIRSF" id="PIRSF005962">
    <property type="entry name" value="Pept_M20D_amidohydro"/>
    <property type="match status" value="1"/>
</dbReference>
<dbReference type="InterPro" id="IPR017439">
    <property type="entry name" value="Amidohydrolase"/>
</dbReference>
<keyword evidence="2" id="KW-0479">Metal-binding</keyword>
<dbReference type="GO" id="GO:0046872">
    <property type="term" value="F:metal ion binding"/>
    <property type="evidence" value="ECO:0007669"/>
    <property type="project" value="UniProtKB-KW"/>
</dbReference>
<dbReference type="InterPro" id="IPR002933">
    <property type="entry name" value="Peptidase_M20"/>
</dbReference>
<evidence type="ECO:0000259" key="3">
    <source>
        <dbReference type="Pfam" id="PF07687"/>
    </source>
</evidence>
<feature type="domain" description="Peptidase M20 dimerisation" evidence="3">
    <location>
        <begin position="225"/>
        <end position="300"/>
    </location>
</feature>
<keyword evidence="2" id="KW-0464">Manganese</keyword>
<reference evidence="4" key="1">
    <citation type="submission" date="2020-11" db="EMBL/GenBank/DDBJ databases">
        <title>Enhanced detection system for hospital associated transmission using whole genome sequencing surveillance.</title>
        <authorList>
            <person name="Harrison L.H."/>
            <person name="Van Tyne D."/>
            <person name="Marsh J.W."/>
            <person name="Griffith M.P."/>
            <person name="Snyder D.J."/>
            <person name="Cooper V.S."/>
            <person name="Mustapha M."/>
        </authorList>
    </citation>
    <scope>NUCLEOTIDE SEQUENCE</scope>
    <source>
        <strain evidence="4">PR00070</strain>
    </source>
</reference>
<dbReference type="PANTHER" id="PTHR30575">
    <property type="entry name" value="PEPTIDASE M20"/>
    <property type="match status" value="1"/>
</dbReference>
<dbReference type="Gene3D" id="3.40.630.10">
    <property type="entry name" value="Zn peptidases"/>
    <property type="match status" value="2"/>
</dbReference>
<dbReference type="GO" id="GO:0071713">
    <property type="term" value="F:para-aminobenzoyl-glutamate hydrolase activity"/>
    <property type="evidence" value="ECO:0007669"/>
    <property type="project" value="TreeGrafter"/>
</dbReference>
<evidence type="ECO:0000256" key="2">
    <source>
        <dbReference type="PIRSR" id="PIRSR005962-1"/>
    </source>
</evidence>
<organism evidence="4 5">
    <name type="scientific">Proteus terrae subsp. cibarius</name>
    <dbReference type="NCBI Taxonomy" id="626774"/>
    <lineage>
        <taxon>Bacteria</taxon>
        <taxon>Pseudomonadati</taxon>
        <taxon>Pseudomonadota</taxon>
        <taxon>Gammaproteobacteria</taxon>
        <taxon>Enterobacterales</taxon>
        <taxon>Morganellaceae</taxon>
        <taxon>Proteus</taxon>
    </lineage>
</organism>
<dbReference type="Pfam" id="PF01546">
    <property type="entry name" value="Peptidase_M20"/>
    <property type="match status" value="1"/>
</dbReference>
<gene>
    <name evidence="4" type="ORF">I4901_09865</name>
</gene>
<dbReference type="SUPFAM" id="SSF53187">
    <property type="entry name" value="Zn-dependent exopeptidases"/>
    <property type="match status" value="1"/>
</dbReference>
<feature type="binding site" evidence="2">
    <location>
        <position position="142"/>
    </location>
    <ligand>
        <name>Mn(2+)</name>
        <dbReference type="ChEBI" id="CHEBI:29035"/>
        <label>2</label>
    </ligand>
</feature>
<dbReference type="InterPro" id="IPR052030">
    <property type="entry name" value="Peptidase_M20/M20A_hydrolases"/>
</dbReference>
<proteinExistence type="predicted"/>
<protein>
    <submittedName>
        <fullName evidence="4">Amidohydrolase</fullName>
    </submittedName>
</protein>
<evidence type="ECO:0000256" key="1">
    <source>
        <dbReference type="ARBA" id="ARBA00022801"/>
    </source>
</evidence>
<dbReference type="Pfam" id="PF07687">
    <property type="entry name" value="M20_dimer"/>
    <property type="match status" value="1"/>
</dbReference>
<dbReference type="NCBIfam" id="TIGR01891">
    <property type="entry name" value="amidohydrolases"/>
    <property type="match status" value="1"/>
</dbReference>
<accession>A0A8I1BNF0</accession>
<feature type="binding site" evidence="2">
    <location>
        <position position="202"/>
    </location>
    <ligand>
        <name>Mn(2+)</name>
        <dbReference type="ChEBI" id="CHEBI:29035"/>
        <label>2</label>
    </ligand>
</feature>
<dbReference type="GO" id="GO:0005737">
    <property type="term" value="C:cytoplasm"/>
    <property type="evidence" value="ECO:0007669"/>
    <property type="project" value="TreeGrafter"/>
</dbReference>
<feature type="binding site" evidence="2">
    <location>
        <position position="144"/>
    </location>
    <ligand>
        <name>Mn(2+)</name>
        <dbReference type="ChEBI" id="CHEBI:29035"/>
        <label>2</label>
    </ligand>
</feature>
<comment type="caution">
    <text evidence="4">The sequence shown here is derived from an EMBL/GenBank/DDBJ whole genome shotgun (WGS) entry which is preliminary data.</text>
</comment>
<evidence type="ECO:0000313" key="5">
    <source>
        <dbReference type="Proteomes" id="UP000612266"/>
    </source>
</evidence>
<dbReference type="EMBL" id="JADSJR010000011">
    <property type="protein sequence ID" value="MBG2914673.1"/>
    <property type="molecule type" value="Genomic_DNA"/>
</dbReference>
<dbReference type="Proteomes" id="UP000612266">
    <property type="component" value="Unassembled WGS sequence"/>
</dbReference>
<dbReference type="InterPro" id="IPR011650">
    <property type="entry name" value="Peptidase_M20_dimer"/>
</dbReference>
<dbReference type="SUPFAM" id="SSF55031">
    <property type="entry name" value="Bacterial exopeptidase dimerisation domain"/>
    <property type="match status" value="1"/>
</dbReference>
<feature type="binding site" evidence="2">
    <location>
        <position position="178"/>
    </location>
    <ligand>
        <name>Mn(2+)</name>
        <dbReference type="ChEBI" id="CHEBI:29035"/>
        <label>2</label>
    </ligand>
</feature>
<dbReference type="InterPro" id="IPR036264">
    <property type="entry name" value="Bact_exopeptidase_dim_dom"/>
</dbReference>
<comment type="cofactor">
    <cofactor evidence="2">
        <name>Mn(2+)</name>
        <dbReference type="ChEBI" id="CHEBI:29035"/>
    </cofactor>
    <text evidence="2">The Mn(2+) ion enhances activity.</text>
</comment>
<dbReference type="GO" id="GO:0016805">
    <property type="term" value="F:dipeptidase activity"/>
    <property type="evidence" value="ECO:0007669"/>
    <property type="project" value="TreeGrafter"/>
</dbReference>
<name>A0A8I1BNF0_9GAMM</name>